<keyword evidence="8 11" id="KW-0520">NAD</keyword>
<evidence type="ECO:0000256" key="6">
    <source>
        <dbReference type="ARBA" id="ARBA00022694"/>
    </source>
</evidence>
<feature type="binding site" evidence="11">
    <location>
        <begin position="308"/>
        <end position="322"/>
    </location>
    <ligand>
        <name>NAD(+)</name>
        <dbReference type="ChEBI" id="CHEBI:57540"/>
    </ligand>
</feature>
<keyword evidence="11" id="KW-0963">Cytoplasm</keyword>
<evidence type="ECO:0000313" key="13">
    <source>
        <dbReference type="EMBL" id="SMP30570.1"/>
    </source>
</evidence>
<accession>A0ABY1PB70</accession>
<evidence type="ECO:0000256" key="11">
    <source>
        <dbReference type="HAMAP-Rule" id="MF_00129"/>
    </source>
</evidence>
<dbReference type="Proteomes" id="UP001157914">
    <property type="component" value="Unassembled WGS sequence"/>
</dbReference>
<dbReference type="InterPro" id="IPR036188">
    <property type="entry name" value="FAD/NAD-bd_sf"/>
</dbReference>
<dbReference type="InterPro" id="IPR040131">
    <property type="entry name" value="MnmG_N"/>
</dbReference>
<organism evidence="13 14">
    <name type="scientific">Roseibium denhamense</name>
    <dbReference type="NCBI Taxonomy" id="76305"/>
    <lineage>
        <taxon>Bacteria</taxon>
        <taxon>Pseudomonadati</taxon>
        <taxon>Pseudomonadota</taxon>
        <taxon>Alphaproteobacteria</taxon>
        <taxon>Hyphomicrobiales</taxon>
        <taxon>Stappiaceae</taxon>
        <taxon>Roseibium</taxon>
    </lineage>
</organism>
<dbReference type="Gene3D" id="3.50.50.60">
    <property type="entry name" value="FAD/NAD(P)-binding domain"/>
    <property type="match status" value="2"/>
</dbReference>
<keyword evidence="7 11" id="KW-0274">FAD</keyword>
<evidence type="ECO:0000313" key="14">
    <source>
        <dbReference type="Proteomes" id="UP001157914"/>
    </source>
</evidence>
<dbReference type="InterPro" id="IPR004416">
    <property type="entry name" value="MnmG"/>
</dbReference>
<dbReference type="HAMAP" id="MF_00129">
    <property type="entry name" value="MnmG_GidA"/>
    <property type="match status" value="1"/>
</dbReference>
<dbReference type="SUPFAM" id="SSF51905">
    <property type="entry name" value="FAD/NAD(P)-binding domain"/>
    <property type="match status" value="1"/>
</dbReference>
<dbReference type="InterPro" id="IPR049312">
    <property type="entry name" value="GIDA_C_N"/>
</dbReference>
<evidence type="ECO:0000256" key="7">
    <source>
        <dbReference type="ARBA" id="ARBA00022827"/>
    </source>
</evidence>
<name>A0ABY1PB70_9HYPH</name>
<dbReference type="Gene3D" id="1.10.150.570">
    <property type="entry name" value="GidA associated domain, C-terminal subdomain"/>
    <property type="match status" value="1"/>
</dbReference>
<feature type="binding site" evidence="11">
    <location>
        <begin position="45"/>
        <end position="50"/>
    </location>
    <ligand>
        <name>FAD</name>
        <dbReference type="ChEBI" id="CHEBI:57692"/>
    </ligand>
</feature>
<dbReference type="PANTHER" id="PTHR11806:SF0">
    <property type="entry name" value="PROTEIN MTO1 HOMOLOG, MITOCHONDRIAL"/>
    <property type="match status" value="1"/>
</dbReference>
<keyword evidence="5 11" id="KW-0285">Flavoprotein</keyword>
<sequence length="660" mass="72245">MFRRLVWARSRKQDVNIRPAGEKAVRNNGETMDGQVLSFDVVVIGGGHAGCEAAAASARMGVSTALVTHTFETVGVMSCNPAIGGLGKGHLVREIDALDGLMGRVADQGGIQFRMLNRRKGPAVRGPRAQADRKLYREAMQREIAATDNLTVVEGEADQLRFSINGVMRSVTGLVLKSGELIETKAIVLTSGTFLRGLIHIGDQKIPAGRSGEAPAMGLSLSLEEIGFALGRLKTGTPARLDGRTIHWDRLEEQPGDDEPIPFSTLTDKISTPQIPCHITRTTPETHQIIRDNLNRSAMYSGEIKGQGPRYCPSIEDKIVRFGDRDGHQIFLEPEGLDDHTVYPNGISTSLPEDAQIAFLRTIPGLEDVEVIQPGYAIEYDHVDPRELRPTLEAKRCAGLYLAGQINGTTGYEEAGAQGLLAGLNAALQAVGREPFTVDRSQGYIGVMIDDLVTRGITEPYRMFTSRAEYRLSLRADNADQRLTPLGIELGCVSDARRDAFETKMSRLADVRELLVSLTVTPNEATKKGLPVNQDGIRRSAFDLLSYPNVTFDHLKQVWPELDQIEEAVVEQVATDALYAVYLDRQQADIEALKRDEALKIPDSFDYERIVGLSNEVKQKLMSVRPATLGQASRMDGMTPAALTLILSHLKRQSGERGAA</sequence>
<dbReference type="NCBIfam" id="TIGR00136">
    <property type="entry name" value="mnmG_gidA"/>
    <property type="match status" value="1"/>
</dbReference>
<dbReference type="Pfam" id="PF21680">
    <property type="entry name" value="GIDA_C_1st"/>
    <property type="match status" value="1"/>
</dbReference>
<dbReference type="InterPro" id="IPR047001">
    <property type="entry name" value="MnmG_C_subdom"/>
</dbReference>
<keyword evidence="14" id="KW-1185">Reference proteome</keyword>
<dbReference type="InterPro" id="IPR044920">
    <property type="entry name" value="MnmG_C_subdom_sf"/>
</dbReference>
<dbReference type="Pfam" id="PF01134">
    <property type="entry name" value="GIDA"/>
    <property type="match status" value="1"/>
</dbReference>
<dbReference type="SMART" id="SM01228">
    <property type="entry name" value="GIDA_assoc_3"/>
    <property type="match status" value="1"/>
</dbReference>
<dbReference type="PANTHER" id="PTHR11806">
    <property type="entry name" value="GLUCOSE INHIBITED DIVISION PROTEIN A"/>
    <property type="match status" value="1"/>
</dbReference>
<comment type="similarity">
    <text evidence="3 11">Belongs to the MnmG family.</text>
</comment>
<dbReference type="PROSITE" id="PS01281">
    <property type="entry name" value="GIDA_2"/>
    <property type="match status" value="1"/>
</dbReference>
<proteinExistence type="inferred from homology"/>
<dbReference type="InterPro" id="IPR002218">
    <property type="entry name" value="MnmG-rel"/>
</dbReference>
<keyword evidence="6 11" id="KW-0819">tRNA processing</keyword>
<feature type="domain" description="tRNA uridine 5-carboxymethylaminomethyl modification enzyme C-terminal subdomain" evidence="12">
    <location>
        <begin position="577"/>
        <end position="648"/>
    </location>
</feature>
<comment type="function">
    <text evidence="2 11">NAD-binding protein involved in the addition of a carboxymethylaminomethyl (cmnm) group at the wobble position (U34) of certain tRNAs, forming tRNA-cmnm(5)s(2)U34.</text>
</comment>
<evidence type="ECO:0000256" key="9">
    <source>
        <dbReference type="ARBA" id="ARBA00025948"/>
    </source>
</evidence>
<evidence type="ECO:0000256" key="3">
    <source>
        <dbReference type="ARBA" id="ARBA00007653"/>
    </source>
</evidence>
<evidence type="ECO:0000256" key="10">
    <source>
        <dbReference type="ARBA" id="ARBA00031800"/>
    </source>
</evidence>
<evidence type="ECO:0000259" key="12">
    <source>
        <dbReference type="SMART" id="SM01228"/>
    </source>
</evidence>
<comment type="caution">
    <text evidence="11">Lacks conserved residue(s) required for the propagation of feature annotation.</text>
</comment>
<reference evidence="13 14" key="1">
    <citation type="submission" date="2017-05" db="EMBL/GenBank/DDBJ databases">
        <authorList>
            <person name="Varghese N."/>
            <person name="Submissions S."/>
        </authorList>
    </citation>
    <scope>NUCLEOTIDE SEQUENCE [LARGE SCALE GENOMIC DNA]</scope>
    <source>
        <strain evidence="13 14">DSM 15949</strain>
    </source>
</reference>
<dbReference type="Gene3D" id="1.10.10.1800">
    <property type="entry name" value="tRNA uridine 5-carboxymethylaminomethyl modification enzyme MnmG/GidA"/>
    <property type="match status" value="1"/>
</dbReference>
<comment type="subcellular location">
    <subcellularLocation>
        <location evidence="11">Cytoplasm</location>
    </subcellularLocation>
</comment>
<dbReference type="InterPro" id="IPR026904">
    <property type="entry name" value="MnmG_C"/>
</dbReference>
<dbReference type="PROSITE" id="PS01280">
    <property type="entry name" value="GIDA_1"/>
    <property type="match status" value="1"/>
</dbReference>
<evidence type="ECO:0000256" key="2">
    <source>
        <dbReference type="ARBA" id="ARBA00003717"/>
    </source>
</evidence>
<evidence type="ECO:0000256" key="4">
    <source>
        <dbReference type="ARBA" id="ARBA00020461"/>
    </source>
</evidence>
<evidence type="ECO:0000256" key="5">
    <source>
        <dbReference type="ARBA" id="ARBA00022630"/>
    </source>
</evidence>
<gene>
    <name evidence="11" type="primary">mnmG</name>
    <name evidence="11" type="synonym">gidA</name>
    <name evidence="13" type="ORF">SAMN06265374_3287</name>
</gene>
<protein>
    <recommendedName>
        <fullName evidence="4 11">tRNA uridine 5-carboxymethylaminomethyl modification enzyme MnmG</fullName>
    </recommendedName>
    <alternativeName>
        <fullName evidence="10 11">Glucose-inhibited division protein A</fullName>
    </alternativeName>
</protein>
<comment type="cofactor">
    <cofactor evidence="1 11">
        <name>FAD</name>
        <dbReference type="ChEBI" id="CHEBI:57692"/>
    </cofactor>
</comment>
<comment type="caution">
    <text evidence="13">The sequence shown here is derived from an EMBL/GenBank/DDBJ whole genome shotgun (WGS) entry which is preliminary data.</text>
</comment>
<dbReference type="EMBL" id="FXTT01000004">
    <property type="protein sequence ID" value="SMP30570.1"/>
    <property type="molecule type" value="Genomic_DNA"/>
</dbReference>
<dbReference type="Pfam" id="PF13932">
    <property type="entry name" value="SAM_GIDA_C"/>
    <property type="match status" value="1"/>
</dbReference>
<evidence type="ECO:0000256" key="8">
    <source>
        <dbReference type="ARBA" id="ARBA00023027"/>
    </source>
</evidence>
<comment type="subunit">
    <text evidence="9 11">Homodimer. Heterotetramer of two MnmE and two MnmG subunits.</text>
</comment>
<evidence type="ECO:0000256" key="1">
    <source>
        <dbReference type="ARBA" id="ARBA00001974"/>
    </source>
</evidence>
<dbReference type="InterPro" id="IPR020595">
    <property type="entry name" value="MnmG-rel_CS"/>
</dbReference>